<accession>A0A3M7MJF6</accession>
<name>A0A3M7MJF6_9PLEO</name>
<dbReference type="EMBL" id="KE747844">
    <property type="protein sequence ID" value="RMZ74494.1"/>
    <property type="molecule type" value="Genomic_DNA"/>
</dbReference>
<evidence type="ECO:0000256" key="1">
    <source>
        <dbReference type="SAM" id="MobiDB-lite"/>
    </source>
</evidence>
<sequence length="461" mass="53291">MARRKKKSTAARNVTANATSANATSADTTLTALPVGDNRTSISTRSSANTTDQLKVPSIGSDPSNARNNGKENAEDDDDFAKVYAAREDALTDEELYLLCKYQALLILTLHDLKPVVYLDHKNIKRELDTFHSGYLNEDGLEKRHAPYCDEERMQKYHEMCERVVARQIDKITEKSEDNYRQEPKNRIIDGKNPEHAAFSRVIISAMQFKEYCAIVKNPSPNVDIYHPKKSKLIYELLRKIVNGQYDYQMWHHFPPKPKFNQVPRLIGEGKNEELQYTTDHPDQIFGVVDVKIPGTEKRFYQMDVFHDIPEPINRPKAKHMHVYYIPCPDVFIIPKPLQNKRWAGKSDWVVSDYDPDLWERADGKTWMARIGTRMFDNKTHEYLEFCHPDLGWLRDVNPNNEEWRRKYNDYFHGLGGDYSADEEDDEVVVVEDKEKTGGGSGSEKKRSRKNKKKSNAETKA</sequence>
<feature type="compositionally biased region" description="Polar residues" evidence="1">
    <location>
        <begin position="38"/>
        <end position="53"/>
    </location>
</feature>
<proteinExistence type="predicted"/>
<gene>
    <name evidence="2" type="ORF">GMOD_00003541</name>
</gene>
<organism evidence="2 3">
    <name type="scientific">Pyrenophora seminiperda CCB06</name>
    <dbReference type="NCBI Taxonomy" id="1302712"/>
    <lineage>
        <taxon>Eukaryota</taxon>
        <taxon>Fungi</taxon>
        <taxon>Dikarya</taxon>
        <taxon>Ascomycota</taxon>
        <taxon>Pezizomycotina</taxon>
        <taxon>Dothideomycetes</taxon>
        <taxon>Pleosporomycetidae</taxon>
        <taxon>Pleosporales</taxon>
        <taxon>Pleosporineae</taxon>
        <taxon>Pleosporaceae</taxon>
        <taxon>Pyrenophora</taxon>
    </lineage>
</organism>
<evidence type="ECO:0000313" key="2">
    <source>
        <dbReference type="EMBL" id="RMZ74494.1"/>
    </source>
</evidence>
<evidence type="ECO:0000313" key="3">
    <source>
        <dbReference type="Proteomes" id="UP000265663"/>
    </source>
</evidence>
<keyword evidence="3" id="KW-1185">Reference proteome</keyword>
<feature type="region of interest" description="Disordered" evidence="1">
    <location>
        <begin position="418"/>
        <end position="461"/>
    </location>
</feature>
<feature type="compositionally biased region" description="Low complexity" evidence="1">
    <location>
        <begin position="10"/>
        <end position="32"/>
    </location>
</feature>
<feature type="compositionally biased region" description="Acidic residues" evidence="1">
    <location>
        <begin position="420"/>
        <end position="430"/>
    </location>
</feature>
<feature type="region of interest" description="Disordered" evidence="1">
    <location>
        <begin position="1"/>
        <end position="75"/>
    </location>
</feature>
<dbReference type="AlphaFoldDB" id="A0A3M7MJF6"/>
<dbReference type="Proteomes" id="UP000265663">
    <property type="component" value="Unassembled WGS sequence"/>
</dbReference>
<protein>
    <submittedName>
        <fullName evidence="2">Uncharacterized protein</fullName>
    </submittedName>
</protein>
<dbReference type="OrthoDB" id="3690633at2759"/>
<reference evidence="2 3" key="1">
    <citation type="journal article" date="2014" name="PLoS ONE">
        <title>De novo Genome Assembly of the Fungal Plant Pathogen Pyrenophora semeniperda.</title>
        <authorList>
            <person name="Soliai M.M."/>
            <person name="Meyer S.E."/>
            <person name="Udall J.A."/>
            <person name="Elzinga D.E."/>
            <person name="Hermansen R.A."/>
            <person name="Bodily P.M."/>
            <person name="Hart A.A."/>
            <person name="Coleman C.E."/>
        </authorList>
    </citation>
    <scope>NUCLEOTIDE SEQUENCE [LARGE SCALE GENOMIC DNA]</scope>
    <source>
        <strain evidence="2 3">CCB06</strain>
        <tissue evidence="2">Mycelium</tissue>
    </source>
</reference>